<sequence length="101" mass="11225">MKLFSAFFLATAASDEESRVVIGGDCLSVITELQELNPIKNGFWNCKKRVGFPPSNAGFDDAEAKRWVCNGYCNNDEDDFVGGERPIINANCLSQEFMPPR</sequence>
<evidence type="ECO:0000313" key="1">
    <source>
        <dbReference type="EMBL" id="CAG5083006.1"/>
    </source>
</evidence>
<proteinExistence type="predicted"/>
<dbReference type="EMBL" id="OU015568">
    <property type="protein sequence ID" value="CAG5083006.1"/>
    <property type="molecule type" value="Genomic_DNA"/>
</dbReference>
<accession>A0ABN7RPR7</accession>
<gene>
    <name evidence="1" type="ORF">OKIOD_LOCUS1813</name>
</gene>
<organism evidence="1 2">
    <name type="scientific">Oikopleura dioica</name>
    <name type="common">Tunicate</name>
    <dbReference type="NCBI Taxonomy" id="34765"/>
    <lineage>
        <taxon>Eukaryota</taxon>
        <taxon>Metazoa</taxon>
        <taxon>Chordata</taxon>
        <taxon>Tunicata</taxon>
        <taxon>Appendicularia</taxon>
        <taxon>Copelata</taxon>
        <taxon>Oikopleuridae</taxon>
        <taxon>Oikopleura</taxon>
    </lineage>
</organism>
<keyword evidence="2" id="KW-1185">Reference proteome</keyword>
<dbReference type="Proteomes" id="UP001158576">
    <property type="component" value="Chromosome PAR"/>
</dbReference>
<reference evidence="1 2" key="1">
    <citation type="submission" date="2021-04" db="EMBL/GenBank/DDBJ databases">
        <authorList>
            <person name="Bliznina A."/>
        </authorList>
    </citation>
    <scope>NUCLEOTIDE SEQUENCE [LARGE SCALE GENOMIC DNA]</scope>
</reference>
<name>A0ABN7RPR7_OIKDI</name>
<protein>
    <submittedName>
        <fullName evidence="1">Oidioi.mRNA.OKI2018_I69.PAR.g10255.t1.cds</fullName>
    </submittedName>
</protein>
<evidence type="ECO:0000313" key="2">
    <source>
        <dbReference type="Proteomes" id="UP001158576"/>
    </source>
</evidence>